<evidence type="ECO:0000256" key="1">
    <source>
        <dbReference type="SAM" id="Phobius"/>
    </source>
</evidence>
<evidence type="ECO:0000313" key="2">
    <source>
        <dbReference type="EMBL" id="CAK0877967.1"/>
    </source>
</evidence>
<evidence type="ECO:0008006" key="4">
    <source>
        <dbReference type="Google" id="ProtNLM"/>
    </source>
</evidence>
<name>A0ABN9VWI1_9DINO</name>
<keyword evidence="3" id="KW-1185">Reference proteome</keyword>
<gene>
    <name evidence="2" type="ORF">PCOR1329_LOCUS61870</name>
</gene>
<evidence type="ECO:0000313" key="3">
    <source>
        <dbReference type="Proteomes" id="UP001189429"/>
    </source>
</evidence>
<accession>A0ABN9VWI1</accession>
<keyword evidence="1" id="KW-1133">Transmembrane helix</keyword>
<dbReference type="Proteomes" id="UP001189429">
    <property type="component" value="Unassembled WGS sequence"/>
</dbReference>
<organism evidence="2 3">
    <name type="scientific">Prorocentrum cordatum</name>
    <dbReference type="NCBI Taxonomy" id="2364126"/>
    <lineage>
        <taxon>Eukaryota</taxon>
        <taxon>Sar</taxon>
        <taxon>Alveolata</taxon>
        <taxon>Dinophyceae</taxon>
        <taxon>Prorocentrales</taxon>
        <taxon>Prorocentraceae</taxon>
        <taxon>Prorocentrum</taxon>
    </lineage>
</organism>
<proteinExistence type="predicted"/>
<protein>
    <recommendedName>
        <fullName evidence="4">Dolichyldiphosphatase</fullName>
    </recommendedName>
</protein>
<keyword evidence="1" id="KW-0812">Transmembrane</keyword>
<sequence>MLGVEMDSGRTVVGMAGGPRGPVPSNHTMLMLQCLFSMVFAAAALGLLNCLGFVVRSSNCCPPGDGYSRCEVWQDFRSMLSFLFGALVCCIVKNERDCDDSSPSAGKVQLDTCLL</sequence>
<reference evidence="2" key="1">
    <citation type="submission" date="2023-10" db="EMBL/GenBank/DDBJ databases">
        <authorList>
            <person name="Chen Y."/>
            <person name="Shah S."/>
            <person name="Dougan E. K."/>
            <person name="Thang M."/>
            <person name="Chan C."/>
        </authorList>
    </citation>
    <scope>NUCLEOTIDE SEQUENCE [LARGE SCALE GENOMIC DNA]</scope>
</reference>
<comment type="caution">
    <text evidence="2">The sequence shown here is derived from an EMBL/GenBank/DDBJ whole genome shotgun (WGS) entry which is preliminary data.</text>
</comment>
<dbReference type="EMBL" id="CAUYUJ010017793">
    <property type="protein sequence ID" value="CAK0877967.1"/>
    <property type="molecule type" value="Genomic_DNA"/>
</dbReference>
<feature type="transmembrane region" description="Helical" evidence="1">
    <location>
        <begin position="30"/>
        <end position="55"/>
    </location>
</feature>
<keyword evidence="1" id="KW-0472">Membrane</keyword>